<dbReference type="EMBL" id="LT984814">
    <property type="protein sequence ID" value="SPD68744.1"/>
    <property type="molecule type" value="Genomic_DNA"/>
</dbReference>
<gene>
    <name evidence="2" type="ORF">CBM2636_MP21594</name>
</gene>
<feature type="transmembrane region" description="Helical" evidence="1">
    <location>
        <begin position="86"/>
        <end position="109"/>
    </location>
</feature>
<proteinExistence type="predicted"/>
<dbReference type="Proteomes" id="UP000254259">
    <property type="component" value="Plasmid CBM2636_mp"/>
</dbReference>
<sequence>MPEQLTKHPDVTLQVLRSAGARCGEGETQAILRSCPPARFCKLPGGEVCVYGLDGAPAMTQFTAADWQSLAPLARGSADADAAGPWSGMTVAIFVAGVAAGALAAAVLARWRRGSRRG</sequence>
<keyword evidence="1" id="KW-1133">Transmembrane helix</keyword>
<geneLocation type="plasmid" evidence="3">
    <name>cbm2636_mp</name>
</geneLocation>
<keyword evidence="2" id="KW-0614">Plasmid</keyword>
<evidence type="ECO:0000313" key="2">
    <source>
        <dbReference type="EMBL" id="SPD68744.1"/>
    </source>
</evidence>
<reference evidence="2 3" key="1">
    <citation type="submission" date="2018-01" db="EMBL/GenBank/DDBJ databases">
        <authorList>
            <person name="Clerissi C."/>
        </authorList>
    </citation>
    <scope>NUCLEOTIDE SEQUENCE [LARGE SCALE GENOMIC DNA]</scope>
    <source>
        <strain evidence="2">Cupriavidus taiwanensis SWF 66322</strain>
        <plasmid evidence="3">cbm2636_mp</plasmid>
    </source>
</reference>
<protein>
    <submittedName>
        <fullName evidence="2">Uncharacterized protein</fullName>
    </submittedName>
</protein>
<keyword evidence="1" id="KW-0472">Membrane</keyword>
<evidence type="ECO:0000256" key="1">
    <source>
        <dbReference type="SAM" id="Phobius"/>
    </source>
</evidence>
<dbReference type="AlphaFoldDB" id="A0A9Q7XVK7"/>
<evidence type="ECO:0000313" key="3">
    <source>
        <dbReference type="Proteomes" id="UP000254259"/>
    </source>
</evidence>
<name>A0A9Q7XVK7_9BURK</name>
<keyword evidence="1" id="KW-0812">Transmembrane</keyword>
<dbReference type="RefSeq" id="WP_115713930.1">
    <property type="nucleotide sequence ID" value="NZ_LT984814.1"/>
</dbReference>
<organism evidence="2 3">
    <name type="scientific">Cupriavidus taiwanensis</name>
    <dbReference type="NCBI Taxonomy" id="164546"/>
    <lineage>
        <taxon>Bacteria</taxon>
        <taxon>Pseudomonadati</taxon>
        <taxon>Pseudomonadota</taxon>
        <taxon>Betaproteobacteria</taxon>
        <taxon>Burkholderiales</taxon>
        <taxon>Burkholderiaceae</taxon>
        <taxon>Cupriavidus</taxon>
    </lineage>
</organism>
<accession>A0A9Q7XVK7</accession>